<feature type="compositionally biased region" description="Low complexity" evidence="1">
    <location>
        <begin position="177"/>
        <end position="192"/>
    </location>
</feature>
<accession>A0A1I8F680</accession>
<feature type="region of interest" description="Disordered" evidence="1">
    <location>
        <begin position="1"/>
        <end position="366"/>
    </location>
</feature>
<name>A0A1I8F680_9PLAT</name>
<evidence type="ECO:0000313" key="2">
    <source>
        <dbReference type="Proteomes" id="UP000095280"/>
    </source>
</evidence>
<dbReference type="AlphaFoldDB" id="A0A1I8F680"/>
<protein>
    <submittedName>
        <fullName evidence="3">EZH1 methyltransferase</fullName>
    </submittedName>
</protein>
<reference evidence="3" key="1">
    <citation type="submission" date="2016-11" db="UniProtKB">
        <authorList>
            <consortium name="WormBaseParasite"/>
        </authorList>
    </citation>
    <scope>IDENTIFICATION</scope>
</reference>
<dbReference type="Proteomes" id="UP000095280">
    <property type="component" value="Unplaced"/>
</dbReference>
<evidence type="ECO:0000256" key="1">
    <source>
        <dbReference type="SAM" id="MobiDB-lite"/>
    </source>
</evidence>
<feature type="region of interest" description="Disordered" evidence="1">
    <location>
        <begin position="433"/>
        <end position="459"/>
    </location>
</feature>
<proteinExistence type="predicted"/>
<keyword evidence="2" id="KW-1185">Reference proteome</keyword>
<sequence length="459" mass="50186">QQFQGSSSGSSSGPSSQAEVQDSSSGSSSGSSFRQVPSALTQVWLKRSRSSELQRQGGGAEESRWPLLRRRRLATKNRVVETGPHRRPGAAGKEYDPFLETRLSPARPNCQGTKTLRETPSWGRATLGQEVNAVSAGPRATRAAEERNPLEQPENGNSGAEDRAEARAAGRARRASTKPSATRSPAAASSARMGTRCTSTPAGRRPWHQRAVDDSALLQAQREANSFKDRQKSTFSATTPKRGGRCNPHDWRGRQEFSTSPGSSGGLRAKGSKKSNPVTGEKNCRHATPCPNKLNEKHAKSGQQDAKGVSREAWLKLPFTTSSSRRQPGQPGRNCKSFDFNIESKSKSAGSSPRKKRQRGETGHRENCAVYAVIRQRVARPSPSKPKLNENLSIAKSSTWLRQLLSMSSPPDQSQQLRRLLCRRRKNPLTGEEREHFVLKLRSGPTAAEMPRGASQPRV</sequence>
<feature type="compositionally biased region" description="Low complexity" evidence="1">
    <location>
        <begin position="1"/>
        <end position="16"/>
    </location>
</feature>
<feature type="compositionally biased region" description="Low complexity" evidence="1">
    <location>
        <begin position="23"/>
        <end position="32"/>
    </location>
</feature>
<evidence type="ECO:0000313" key="3">
    <source>
        <dbReference type="WBParaSite" id="maker-unitig_22138-snap-gene-0.2-mRNA-1"/>
    </source>
</evidence>
<organism evidence="2 3">
    <name type="scientific">Macrostomum lignano</name>
    <dbReference type="NCBI Taxonomy" id="282301"/>
    <lineage>
        <taxon>Eukaryota</taxon>
        <taxon>Metazoa</taxon>
        <taxon>Spiralia</taxon>
        <taxon>Lophotrochozoa</taxon>
        <taxon>Platyhelminthes</taxon>
        <taxon>Rhabditophora</taxon>
        <taxon>Macrostomorpha</taxon>
        <taxon>Macrostomida</taxon>
        <taxon>Macrostomidae</taxon>
        <taxon>Macrostomum</taxon>
    </lineage>
</organism>
<dbReference type="WBParaSite" id="maker-unitig_22138-snap-gene-0.2-mRNA-1">
    <property type="protein sequence ID" value="maker-unitig_22138-snap-gene-0.2-mRNA-1"/>
    <property type="gene ID" value="maker-unitig_22138-snap-gene-0.2"/>
</dbReference>